<dbReference type="Pfam" id="PF02321">
    <property type="entry name" value="OEP"/>
    <property type="match status" value="2"/>
</dbReference>
<dbReference type="InterPro" id="IPR051906">
    <property type="entry name" value="TolC-like"/>
</dbReference>
<keyword evidence="6" id="KW-0472">Membrane</keyword>
<evidence type="ECO:0000256" key="7">
    <source>
        <dbReference type="ARBA" id="ARBA00023237"/>
    </source>
</evidence>
<keyword evidence="10" id="KW-1185">Reference proteome</keyword>
<feature type="signal peptide" evidence="8">
    <location>
        <begin position="1"/>
        <end position="29"/>
    </location>
</feature>
<protein>
    <submittedName>
        <fullName evidence="9">Outer membrane protein</fullName>
    </submittedName>
</protein>
<evidence type="ECO:0000256" key="2">
    <source>
        <dbReference type="ARBA" id="ARBA00007613"/>
    </source>
</evidence>
<dbReference type="OrthoDB" id="9813458at2"/>
<reference evidence="9 10" key="1">
    <citation type="submission" date="2018-08" db="EMBL/GenBank/DDBJ databases">
        <title>Genomic Encyclopedia of Type Strains, Phase IV (KMG-IV): sequencing the most valuable type-strain genomes for metagenomic binning, comparative biology and taxonomic classification.</title>
        <authorList>
            <person name="Goeker M."/>
        </authorList>
    </citation>
    <scope>NUCLEOTIDE SEQUENCE [LARGE SCALE GENOMIC DNA]</scope>
    <source>
        <strain evidence="9 10">DSM 26022</strain>
    </source>
</reference>
<dbReference type="SUPFAM" id="SSF56954">
    <property type="entry name" value="Outer membrane efflux proteins (OEP)"/>
    <property type="match status" value="1"/>
</dbReference>
<name>A0A3E0H9K3_9GAMM</name>
<feature type="chain" id="PRO_5017749006" evidence="8">
    <location>
        <begin position="30"/>
        <end position="457"/>
    </location>
</feature>
<comment type="caution">
    <text evidence="9">The sequence shown here is derived from an EMBL/GenBank/DDBJ whole genome shotgun (WGS) entry which is preliminary data.</text>
</comment>
<dbReference type="AlphaFoldDB" id="A0A3E0H9K3"/>
<dbReference type="PANTHER" id="PTHR30026:SF20">
    <property type="entry name" value="OUTER MEMBRANE PROTEIN TOLC"/>
    <property type="match status" value="1"/>
</dbReference>
<evidence type="ECO:0000256" key="8">
    <source>
        <dbReference type="SAM" id="SignalP"/>
    </source>
</evidence>
<keyword evidence="4" id="KW-1134">Transmembrane beta strand</keyword>
<evidence type="ECO:0000256" key="6">
    <source>
        <dbReference type="ARBA" id="ARBA00023136"/>
    </source>
</evidence>
<dbReference type="RefSeq" id="WP_116207428.1">
    <property type="nucleotide sequence ID" value="NZ_QUNR01000001.1"/>
</dbReference>
<evidence type="ECO:0000313" key="10">
    <source>
        <dbReference type="Proteomes" id="UP000256774"/>
    </source>
</evidence>
<keyword evidence="3" id="KW-0813">Transport</keyword>
<evidence type="ECO:0000256" key="5">
    <source>
        <dbReference type="ARBA" id="ARBA00022692"/>
    </source>
</evidence>
<keyword evidence="8" id="KW-0732">Signal</keyword>
<keyword evidence="7" id="KW-0998">Cell outer membrane</keyword>
<gene>
    <name evidence="9" type="ORF">DFR26_0589</name>
</gene>
<proteinExistence type="inferred from homology"/>
<organism evidence="9 10">
    <name type="scientific">Paraperlucidibaca baekdonensis</name>
    <dbReference type="NCBI Taxonomy" id="748120"/>
    <lineage>
        <taxon>Bacteria</taxon>
        <taxon>Pseudomonadati</taxon>
        <taxon>Pseudomonadota</taxon>
        <taxon>Gammaproteobacteria</taxon>
        <taxon>Moraxellales</taxon>
        <taxon>Moraxellaceae</taxon>
        <taxon>Paraperlucidibaca</taxon>
    </lineage>
</organism>
<evidence type="ECO:0000256" key="1">
    <source>
        <dbReference type="ARBA" id="ARBA00004442"/>
    </source>
</evidence>
<dbReference type="GO" id="GO:0015288">
    <property type="term" value="F:porin activity"/>
    <property type="evidence" value="ECO:0007669"/>
    <property type="project" value="TreeGrafter"/>
</dbReference>
<dbReference type="EMBL" id="QUNR01000001">
    <property type="protein sequence ID" value="REH40388.1"/>
    <property type="molecule type" value="Genomic_DNA"/>
</dbReference>
<evidence type="ECO:0000313" key="9">
    <source>
        <dbReference type="EMBL" id="REH40388.1"/>
    </source>
</evidence>
<dbReference type="PANTHER" id="PTHR30026">
    <property type="entry name" value="OUTER MEMBRANE PROTEIN TOLC"/>
    <property type="match status" value="1"/>
</dbReference>
<sequence>MRHFSHRPSHLLRLTLLSVAACFAMPAQALDLLGAIRLAAVNDPNLAAVRAQRLAAGQSTIIARSALLPHLGAEASYSELNLNSQTSVPGKLEYNQTTWGARLTQPLFHWDAWYQYKAISAQRSQQEAEADNRTQDLFLGVASAYFDVLRAEDTLALAQAQEKALGQQRDKAEAQFKVGVIARSDVVEAEAQRDTAIAERLSAEIGLTHARETLNAALATEVDDLSPLPENIPTPTPVPNDSKAWAALAKQHNPGLIAARFAASAADKAKQAQRAGYLPSVDLYASTGNIRNSDIVEDVPSLLPTGSPINFQAGRQTAVGVEARWELFAGGRTRALVKQAGYQADAARAAARAQEHQVVNATRTAFMTVSTDSQRLAARQRALRSAELAREAAQAGYSVGSRNIVELLQAETRVFAASRDYANARYDYVINSLRLKALAGQLDEASVATVNGWLSAN</sequence>
<dbReference type="NCBIfam" id="TIGR01844">
    <property type="entry name" value="type_I_sec_TolC"/>
    <property type="match status" value="1"/>
</dbReference>
<keyword evidence="5" id="KW-0812">Transmembrane</keyword>
<dbReference type="InterPro" id="IPR003423">
    <property type="entry name" value="OMP_efflux"/>
</dbReference>
<dbReference type="InterPro" id="IPR010130">
    <property type="entry name" value="T1SS_OMP_TolC"/>
</dbReference>
<dbReference type="Gene3D" id="1.20.1600.10">
    <property type="entry name" value="Outer membrane efflux proteins (OEP)"/>
    <property type="match status" value="1"/>
</dbReference>
<comment type="subcellular location">
    <subcellularLocation>
        <location evidence="1">Cell outer membrane</location>
    </subcellularLocation>
</comment>
<dbReference type="GO" id="GO:0009279">
    <property type="term" value="C:cell outer membrane"/>
    <property type="evidence" value="ECO:0007669"/>
    <property type="project" value="UniProtKB-SubCell"/>
</dbReference>
<evidence type="ECO:0000256" key="3">
    <source>
        <dbReference type="ARBA" id="ARBA00022448"/>
    </source>
</evidence>
<dbReference type="GO" id="GO:0015562">
    <property type="term" value="F:efflux transmembrane transporter activity"/>
    <property type="evidence" value="ECO:0007669"/>
    <property type="project" value="InterPro"/>
</dbReference>
<evidence type="ECO:0000256" key="4">
    <source>
        <dbReference type="ARBA" id="ARBA00022452"/>
    </source>
</evidence>
<dbReference type="Proteomes" id="UP000256774">
    <property type="component" value="Unassembled WGS sequence"/>
</dbReference>
<accession>A0A3E0H9K3</accession>
<dbReference type="GO" id="GO:1990281">
    <property type="term" value="C:efflux pump complex"/>
    <property type="evidence" value="ECO:0007669"/>
    <property type="project" value="TreeGrafter"/>
</dbReference>
<comment type="similarity">
    <text evidence="2">Belongs to the outer membrane factor (OMF) (TC 1.B.17) family.</text>
</comment>